<sequence>MHEANQFKVVIAGAGVAGLTLAHCLDKANIDYVLLDKGVVAPSFGTTVTMQPHGLRMLHQLGLLEPILAQSDMMGGAHCRTPDGKSYASNDFFGIVRRGAGYDTKTLDRQRFLQTLYDHLPDKTKVHEDARVQQVFEEESCVRVVLADGREFSGDLVVGADGVHSKMRELMWDIANAAEPGMITVDEKRAMVTTYNAIVMASKPIPGIGKHDMEITSNSGFSFLLLCQPDWISIIVHNRLPVEEQCTWPTRRKFTEEDMEALAKKLAGYPITESVVFGELWKNRTKAQMISLEEGCLDHWHFGRIVLVGDAIHKVTPNSALGANTAMEDVVVVANTLVEALATHPNKKPTTVEIHDAMRRYQDSRIGRVKAIVKAAGDLTRLQAYHNWKFYFNQRWMTPIIGLDFLAGNIAKLCVGAPKLSYVEFEEQRGSLGWEDTKATAALNDAGTLMRKKGLSGWDEWNGDFESVAPKVLSVLAGISAVIWVFLFSSVGYSVPGFARVSGLVESNATIFS</sequence>
<evidence type="ECO:0000313" key="2">
    <source>
        <dbReference type="Proteomes" id="UP001143856"/>
    </source>
</evidence>
<gene>
    <name evidence="1" type="ORF">NUW58_g2949</name>
</gene>
<keyword evidence="2" id="KW-1185">Reference proteome</keyword>
<accession>A0ACC1PER5</accession>
<proteinExistence type="predicted"/>
<dbReference type="EMBL" id="JAPDGR010000419">
    <property type="protein sequence ID" value="KAJ2990432.1"/>
    <property type="molecule type" value="Genomic_DNA"/>
</dbReference>
<comment type="caution">
    <text evidence="1">The sequence shown here is derived from an EMBL/GenBank/DDBJ whole genome shotgun (WGS) entry which is preliminary data.</text>
</comment>
<name>A0ACC1PER5_9PEZI</name>
<protein>
    <submittedName>
        <fullName evidence="1">Uncharacterized protein</fullName>
    </submittedName>
</protein>
<organism evidence="1 2">
    <name type="scientific">Xylaria curta</name>
    <dbReference type="NCBI Taxonomy" id="42375"/>
    <lineage>
        <taxon>Eukaryota</taxon>
        <taxon>Fungi</taxon>
        <taxon>Dikarya</taxon>
        <taxon>Ascomycota</taxon>
        <taxon>Pezizomycotina</taxon>
        <taxon>Sordariomycetes</taxon>
        <taxon>Xylariomycetidae</taxon>
        <taxon>Xylariales</taxon>
        <taxon>Xylariaceae</taxon>
        <taxon>Xylaria</taxon>
    </lineage>
</organism>
<evidence type="ECO:0000313" key="1">
    <source>
        <dbReference type="EMBL" id="KAJ2990432.1"/>
    </source>
</evidence>
<dbReference type="Proteomes" id="UP001143856">
    <property type="component" value="Unassembled WGS sequence"/>
</dbReference>
<reference evidence="1" key="1">
    <citation type="submission" date="2022-10" db="EMBL/GenBank/DDBJ databases">
        <title>Genome Sequence of Xylaria curta.</title>
        <authorList>
            <person name="Buettner E."/>
        </authorList>
    </citation>
    <scope>NUCLEOTIDE SEQUENCE</scope>
    <source>
        <strain evidence="1">Babe10</strain>
    </source>
</reference>